<dbReference type="InterPro" id="IPR043738">
    <property type="entry name" value="DUF5683"/>
</dbReference>
<evidence type="ECO:0000313" key="2">
    <source>
        <dbReference type="EMBL" id="GAH26840.1"/>
    </source>
</evidence>
<organism evidence="2">
    <name type="scientific">marine sediment metagenome</name>
    <dbReference type="NCBI Taxonomy" id="412755"/>
    <lineage>
        <taxon>unclassified sequences</taxon>
        <taxon>metagenomes</taxon>
        <taxon>ecological metagenomes</taxon>
    </lineage>
</organism>
<dbReference type="AlphaFoldDB" id="X1F2N8"/>
<evidence type="ECO:0000259" key="1">
    <source>
        <dbReference type="Pfam" id="PF18935"/>
    </source>
</evidence>
<name>X1F2N8_9ZZZZ</name>
<sequence>MKKHPGWAIIASALLPGGGQFYAENYARGIFFSTLQISLISLTLYEKIQERDYKKLYDENHDKNTWDEFNKHRSRVRNLLWWDAGIWFLSCADAFTDAHFYGFNERVDLSIHFKKNTGTPQVGITLRF</sequence>
<dbReference type="Pfam" id="PF18935">
    <property type="entry name" value="DUF5683"/>
    <property type="match status" value="1"/>
</dbReference>
<accession>X1F2N8</accession>
<feature type="domain" description="DUF5683" evidence="1">
    <location>
        <begin position="2"/>
        <end position="121"/>
    </location>
</feature>
<protein>
    <recommendedName>
        <fullName evidence="1">DUF5683 domain-containing protein</fullName>
    </recommendedName>
</protein>
<dbReference type="EMBL" id="BARU01000084">
    <property type="protein sequence ID" value="GAH26840.1"/>
    <property type="molecule type" value="Genomic_DNA"/>
</dbReference>
<gene>
    <name evidence="2" type="ORF">S03H2_00457</name>
</gene>
<reference evidence="2" key="1">
    <citation type="journal article" date="2014" name="Front. Microbiol.">
        <title>High frequency of phylogenetically diverse reductive dehalogenase-homologous genes in deep subseafloor sedimentary metagenomes.</title>
        <authorList>
            <person name="Kawai M."/>
            <person name="Futagami T."/>
            <person name="Toyoda A."/>
            <person name="Takaki Y."/>
            <person name="Nishi S."/>
            <person name="Hori S."/>
            <person name="Arai W."/>
            <person name="Tsubouchi T."/>
            <person name="Morono Y."/>
            <person name="Uchiyama I."/>
            <person name="Ito T."/>
            <person name="Fujiyama A."/>
            <person name="Inagaki F."/>
            <person name="Takami H."/>
        </authorList>
    </citation>
    <scope>NUCLEOTIDE SEQUENCE</scope>
    <source>
        <strain evidence="2">Expedition CK06-06</strain>
    </source>
</reference>
<proteinExistence type="predicted"/>
<comment type="caution">
    <text evidence="2">The sequence shown here is derived from an EMBL/GenBank/DDBJ whole genome shotgun (WGS) entry which is preliminary data.</text>
</comment>